<name>A0ABP1NJD8_XYLVO</name>
<evidence type="ECO:0000313" key="3">
    <source>
        <dbReference type="Proteomes" id="UP001642520"/>
    </source>
</evidence>
<feature type="region of interest" description="Disordered" evidence="1">
    <location>
        <begin position="1"/>
        <end position="28"/>
    </location>
</feature>
<comment type="caution">
    <text evidence="2">The sequence shown here is derived from an EMBL/GenBank/DDBJ whole genome shotgun (WGS) entry which is preliminary data.</text>
</comment>
<proteinExistence type="predicted"/>
<sequence length="137" mass="15425">MDREKKNDGENLKSDTSTITPASLALPTPPTLNLMEQILLAKIEKQNLREDDRESNVRVGEKNNFLLRRTDSMDSQTSASTYNSVLSSDSASSGNVYCKCDDCLLGIVDNYQRSPSVVGRKKQRNFYLRNNSLLFLD</sequence>
<keyword evidence="3" id="KW-1185">Reference proteome</keyword>
<dbReference type="EMBL" id="CAXAJV020001292">
    <property type="protein sequence ID" value="CAL7941113.1"/>
    <property type="molecule type" value="Genomic_DNA"/>
</dbReference>
<reference evidence="2 3" key="1">
    <citation type="submission" date="2024-08" db="EMBL/GenBank/DDBJ databases">
        <authorList>
            <person name="Will J Nash"/>
            <person name="Angela Man"/>
            <person name="Seanna McTaggart"/>
            <person name="Kendall Baker"/>
            <person name="Tom Barker"/>
            <person name="Leah Catchpole"/>
            <person name="Alex Durrant"/>
            <person name="Karim Gharbi"/>
            <person name="Naomi Irish"/>
            <person name="Gemy Kaithakottil"/>
            <person name="Debby Ku"/>
            <person name="Aaliyah Providence"/>
            <person name="Felix Shaw"/>
            <person name="David Swarbreck"/>
            <person name="Chris Watkins"/>
            <person name="Ann M. McCartney"/>
            <person name="Giulio Formenti"/>
            <person name="Alice Mouton"/>
            <person name="Noel Vella"/>
            <person name="Bjorn M von Reumont"/>
            <person name="Adriana Vella"/>
            <person name="Wilfried Haerty"/>
        </authorList>
    </citation>
    <scope>NUCLEOTIDE SEQUENCE [LARGE SCALE GENOMIC DNA]</scope>
</reference>
<dbReference type="Proteomes" id="UP001642520">
    <property type="component" value="Unassembled WGS sequence"/>
</dbReference>
<organism evidence="2 3">
    <name type="scientific">Xylocopa violacea</name>
    <name type="common">Violet carpenter bee</name>
    <name type="synonym">Apis violacea</name>
    <dbReference type="NCBI Taxonomy" id="135666"/>
    <lineage>
        <taxon>Eukaryota</taxon>
        <taxon>Metazoa</taxon>
        <taxon>Ecdysozoa</taxon>
        <taxon>Arthropoda</taxon>
        <taxon>Hexapoda</taxon>
        <taxon>Insecta</taxon>
        <taxon>Pterygota</taxon>
        <taxon>Neoptera</taxon>
        <taxon>Endopterygota</taxon>
        <taxon>Hymenoptera</taxon>
        <taxon>Apocrita</taxon>
        <taxon>Aculeata</taxon>
        <taxon>Apoidea</taxon>
        <taxon>Anthophila</taxon>
        <taxon>Apidae</taxon>
        <taxon>Xylocopa</taxon>
        <taxon>Xylocopa</taxon>
    </lineage>
</organism>
<feature type="compositionally biased region" description="Basic and acidic residues" evidence="1">
    <location>
        <begin position="1"/>
        <end position="13"/>
    </location>
</feature>
<feature type="compositionally biased region" description="Low complexity" evidence="1">
    <location>
        <begin position="18"/>
        <end position="28"/>
    </location>
</feature>
<protein>
    <submittedName>
        <fullName evidence="2">Uncharacterized protein</fullName>
    </submittedName>
</protein>
<gene>
    <name evidence="2" type="ORF">XYLVIOL_LOCUS4824</name>
</gene>
<accession>A0ABP1NJD8</accession>
<evidence type="ECO:0000256" key="1">
    <source>
        <dbReference type="SAM" id="MobiDB-lite"/>
    </source>
</evidence>
<evidence type="ECO:0000313" key="2">
    <source>
        <dbReference type="EMBL" id="CAL7941113.1"/>
    </source>
</evidence>